<dbReference type="CDD" id="cd03407">
    <property type="entry name" value="SPFH_like_u4"/>
    <property type="match status" value="1"/>
</dbReference>
<dbReference type="Pfam" id="PF01145">
    <property type="entry name" value="Band_7"/>
    <property type="match status" value="1"/>
</dbReference>
<sequence>MGCCQAVPENSLAIVEQFGAFKEVSTPGCLCLNPCCGENMVGTVSLRVRQLVVVCETKTSDNVFVEIEVSVQFKALKESAYDAFYKLSNIREQIRSYVYDVIRSGVPKITLDILFEQKDELAHSVRDNLDKTMSAYGYEIIQSLIIDIRPAKNVVDAMNEINANLRLRVAALDRSEAEKIEVVKAAEADAEAKYLAGVGVARQRKAIVDGMKESVSNFSDSVQGTTPKDVMDLVLVTQYFDTVKDLGKESKRATVFIPHSPGSVSQISNEISKVGLMTHTPRGGGGQPPHLVPQLLE</sequence>
<feature type="region of interest" description="Disordered" evidence="1">
    <location>
        <begin position="277"/>
        <end position="297"/>
    </location>
</feature>
<proteinExistence type="predicted"/>
<organism evidence="3">
    <name type="scientific">Paramoeba aestuarina</name>
    <dbReference type="NCBI Taxonomy" id="180227"/>
    <lineage>
        <taxon>Eukaryota</taxon>
        <taxon>Amoebozoa</taxon>
        <taxon>Discosea</taxon>
        <taxon>Flabellinia</taxon>
        <taxon>Dactylopodida</taxon>
        <taxon>Paramoebidae</taxon>
        <taxon>Paramoeba</taxon>
    </lineage>
</organism>
<dbReference type="SUPFAM" id="SSF117892">
    <property type="entry name" value="Band 7/SPFH domain"/>
    <property type="match status" value="1"/>
</dbReference>
<dbReference type="SMART" id="SM00244">
    <property type="entry name" value="PHB"/>
    <property type="match status" value="1"/>
</dbReference>
<dbReference type="InterPro" id="IPR050710">
    <property type="entry name" value="Band7/mec-2_domain"/>
</dbReference>
<dbReference type="Gene3D" id="3.30.479.30">
    <property type="entry name" value="Band 7 domain"/>
    <property type="match status" value="1"/>
</dbReference>
<dbReference type="PANTHER" id="PTHR43327">
    <property type="entry name" value="STOMATIN-LIKE PROTEIN 2, MITOCHONDRIAL"/>
    <property type="match status" value="1"/>
</dbReference>
<dbReference type="AlphaFoldDB" id="A0A7S4NQ67"/>
<evidence type="ECO:0000313" key="3">
    <source>
        <dbReference type="EMBL" id="CAE2302646.1"/>
    </source>
</evidence>
<feature type="domain" description="Band 7" evidence="2">
    <location>
        <begin position="2"/>
        <end position="162"/>
    </location>
</feature>
<protein>
    <recommendedName>
        <fullName evidence="2">Band 7 domain-containing protein</fullName>
    </recommendedName>
</protein>
<dbReference type="InterPro" id="IPR036013">
    <property type="entry name" value="Band_7/SPFH_dom_sf"/>
</dbReference>
<evidence type="ECO:0000259" key="2">
    <source>
        <dbReference type="SMART" id="SM00244"/>
    </source>
</evidence>
<reference evidence="3" key="1">
    <citation type="submission" date="2021-01" db="EMBL/GenBank/DDBJ databases">
        <authorList>
            <person name="Corre E."/>
            <person name="Pelletier E."/>
            <person name="Niang G."/>
            <person name="Scheremetjew M."/>
            <person name="Finn R."/>
            <person name="Kale V."/>
            <person name="Holt S."/>
            <person name="Cochrane G."/>
            <person name="Meng A."/>
            <person name="Brown T."/>
            <person name="Cohen L."/>
        </authorList>
    </citation>
    <scope>NUCLEOTIDE SEQUENCE</scope>
    <source>
        <strain evidence="3">SoJaBio B1-5/56/2</strain>
    </source>
</reference>
<name>A0A7S4NQ67_9EUKA</name>
<dbReference type="PANTHER" id="PTHR43327:SF31">
    <property type="entry name" value="HYPERSENSITIVE-INDUCED RESPONSE PROTEIN 2"/>
    <property type="match status" value="1"/>
</dbReference>
<dbReference type="EMBL" id="HBKR01015135">
    <property type="protein sequence ID" value="CAE2302646.1"/>
    <property type="molecule type" value="Transcribed_RNA"/>
</dbReference>
<gene>
    <name evidence="3" type="ORF">NAES01612_LOCUS10026</name>
</gene>
<dbReference type="InterPro" id="IPR001107">
    <property type="entry name" value="Band_7"/>
</dbReference>
<evidence type="ECO:0000256" key="1">
    <source>
        <dbReference type="SAM" id="MobiDB-lite"/>
    </source>
</evidence>
<accession>A0A7S4NQ67</accession>